<dbReference type="EMBL" id="CP136891">
    <property type="protein sequence ID" value="WOK95951.1"/>
    <property type="molecule type" value="Genomic_DNA"/>
</dbReference>
<reference evidence="2 3" key="1">
    <citation type="submission" date="2023-10" db="EMBL/GenBank/DDBJ databases">
        <title>Chromosome-scale genome assembly provides insights into flower coloration mechanisms of Canna indica.</title>
        <authorList>
            <person name="Li C."/>
        </authorList>
    </citation>
    <scope>NUCLEOTIDE SEQUENCE [LARGE SCALE GENOMIC DNA]</scope>
    <source>
        <tissue evidence="2">Flower</tissue>
    </source>
</reference>
<evidence type="ECO:0000313" key="3">
    <source>
        <dbReference type="Proteomes" id="UP001327560"/>
    </source>
</evidence>
<evidence type="ECO:0000256" key="1">
    <source>
        <dbReference type="SAM" id="MobiDB-lite"/>
    </source>
</evidence>
<accession>A0AAQ3JWB0</accession>
<evidence type="ECO:0000313" key="2">
    <source>
        <dbReference type="EMBL" id="WOK95951.1"/>
    </source>
</evidence>
<protein>
    <submittedName>
        <fullName evidence="2">Uncharacterized protein</fullName>
    </submittedName>
</protein>
<dbReference type="Proteomes" id="UP001327560">
    <property type="component" value="Chromosome 2"/>
</dbReference>
<name>A0AAQ3JWB0_9LILI</name>
<keyword evidence="3" id="KW-1185">Reference proteome</keyword>
<sequence length="159" mass="17313">MPDPLVELDVIVGSPSLMRGDSSALSSPVPRLQSSPRHGASEAASNLSPCRISQSSLITYHRRPRRLEPLAVDSRALRCSARLRHTPIHDCIAQASACKAWSFASKGKARISVVADGDQSPMGSNSTNMIKNLSCLTLNWMRWVFKLLLISLSVEKSSD</sequence>
<dbReference type="AlphaFoldDB" id="A0AAQ3JWB0"/>
<organism evidence="2 3">
    <name type="scientific">Canna indica</name>
    <name type="common">Indian-shot</name>
    <dbReference type="NCBI Taxonomy" id="4628"/>
    <lineage>
        <taxon>Eukaryota</taxon>
        <taxon>Viridiplantae</taxon>
        <taxon>Streptophyta</taxon>
        <taxon>Embryophyta</taxon>
        <taxon>Tracheophyta</taxon>
        <taxon>Spermatophyta</taxon>
        <taxon>Magnoliopsida</taxon>
        <taxon>Liliopsida</taxon>
        <taxon>Zingiberales</taxon>
        <taxon>Cannaceae</taxon>
        <taxon>Canna</taxon>
    </lineage>
</organism>
<gene>
    <name evidence="2" type="ORF">Cni_G04658</name>
</gene>
<proteinExistence type="predicted"/>
<feature type="region of interest" description="Disordered" evidence="1">
    <location>
        <begin position="19"/>
        <end position="47"/>
    </location>
</feature>